<gene>
    <name evidence="9" type="ORF">GCM10011487_32740</name>
</gene>
<keyword evidence="7" id="KW-0732">Signal</keyword>
<name>A0A829YD39_9GAMM</name>
<reference evidence="10" key="1">
    <citation type="submission" date="2020-01" db="EMBL/GenBank/DDBJ databases">
        <title>'Steroidobacter agaridevorans' sp. nov., agar-degrading bacteria isolated from rhizosphere soils.</title>
        <authorList>
            <person name="Ikenaga M."/>
            <person name="Kataoka M."/>
            <person name="Murouchi A."/>
            <person name="Katsuragi S."/>
            <person name="Sakai M."/>
        </authorList>
    </citation>
    <scope>NUCLEOTIDE SEQUENCE [LARGE SCALE GENOMIC DNA]</scope>
    <source>
        <strain evidence="10">YU21-B</strain>
    </source>
</reference>
<dbReference type="EMBL" id="BLJN01000003">
    <property type="protein sequence ID" value="GFE81274.1"/>
    <property type="molecule type" value="Genomic_DNA"/>
</dbReference>
<proteinExistence type="inferred from homology"/>
<dbReference type="PROSITE" id="PS50059">
    <property type="entry name" value="FKBP_PPIASE"/>
    <property type="match status" value="1"/>
</dbReference>
<dbReference type="GO" id="GO:0003755">
    <property type="term" value="F:peptidyl-prolyl cis-trans isomerase activity"/>
    <property type="evidence" value="ECO:0007669"/>
    <property type="project" value="UniProtKB-UniRule"/>
</dbReference>
<dbReference type="SUPFAM" id="SSF54534">
    <property type="entry name" value="FKBP-like"/>
    <property type="match status" value="1"/>
</dbReference>
<evidence type="ECO:0000313" key="9">
    <source>
        <dbReference type="EMBL" id="GFE81274.1"/>
    </source>
</evidence>
<evidence type="ECO:0000313" key="10">
    <source>
        <dbReference type="Proteomes" id="UP000445000"/>
    </source>
</evidence>
<sequence>MKHTRSSSLVLAGVAAALLAAACGNDAPSTARRPVENPPPTAAPVTELRKIDIVKGAGEGISSGQQAVVHYTGWLYDPSAPERKGKQFDSSRESGRPFRFVIGQGKVIKGWEEGVQGMQPGGQRQLIIPSDLGYGATGAGGGQIPPNATLLFDVELLAIEDPPPPPAP</sequence>
<dbReference type="Gene3D" id="3.10.50.40">
    <property type="match status" value="1"/>
</dbReference>
<dbReference type="Proteomes" id="UP000445000">
    <property type="component" value="Unassembled WGS sequence"/>
</dbReference>
<keyword evidence="10" id="KW-1185">Reference proteome</keyword>
<dbReference type="Pfam" id="PF00254">
    <property type="entry name" value="FKBP_C"/>
    <property type="match status" value="1"/>
</dbReference>
<dbReference type="AlphaFoldDB" id="A0A829YD39"/>
<dbReference type="PANTHER" id="PTHR43811">
    <property type="entry name" value="FKBP-TYPE PEPTIDYL-PROLYL CIS-TRANS ISOMERASE FKPA"/>
    <property type="match status" value="1"/>
</dbReference>
<comment type="caution">
    <text evidence="9">The sequence shown here is derived from an EMBL/GenBank/DDBJ whole genome shotgun (WGS) entry which is preliminary data.</text>
</comment>
<dbReference type="FunFam" id="3.10.50.40:FF:000006">
    <property type="entry name" value="Peptidyl-prolyl cis-trans isomerase"/>
    <property type="match status" value="1"/>
</dbReference>
<evidence type="ECO:0000256" key="1">
    <source>
        <dbReference type="ARBA" id="ARBA00000971"/>
    </source>
</evidence>
<protein>
    <recommendedName>
        <fullName evidence="6">Peptidyl-prolyl cis-trans isomerase</fullName>
        <ecNumber evidence="6">5.2.1.8</ecNumber>
    </recommendedName>
</protein>
<dbReference type="InterPro" id="IPR046357">
    <property type="entry name" value="PPIase_dom_sf"/>
</dbReference>
<feature type="chain" id="PRO_5032785117" description="Peptidyl-prolyl cis-trans isomerase" evidence="7">
    <location>
        <begin position="23"/>
        <end position="168"/>
    </location>
</feature>
<dbReference type="EC" id="5.2.1.8" evidence="6"/>
<comment type="catalytic activity">
    <reaction evidence="1 5 6">
        <text>[protein]-peptidylproline (omega=180) = [protein]-peptidylproline (omega=0)</text>
        <dbReference type="Rhea" id="RHEA:16237"/>
        <dbReference type="Rhea" id="RHEA-COMP:10747"/>
        <dbReference type="Rhea" id="RHEA-COMP:10748"/>
        <dbReference type="ChEBI" id="CHEBI:83833"/>
        <dbReference type="ChEBI" id="CHEBI:83834"/>
        <dbReference type="EC" id="5.2.1.8"/>
    </reaction>
</comment>
<evidence type="ECO:0000256" key="5">
    <source>
        <dbReference type="PROSITE-ProRule" id="PRU00277"/>
    </source>
</evidence>
<evidence type="ECO:0000256" key="4">
    <source>
        <dbReference type="ARBA" id="ARBA00023235"/>
    </source>
</evidence>
<accession>A0A829YD39</accession>
<evidence type="ECO:0000256" key="3">
    <source>
        <dbReference type="ARBA" id="ARBA00023110"/>
    </source>
</evidence>
<evidence type="ECO:0000256" key="7">
    <source>
        <dbReference type="SAM" id="SignalP"/>
    </source>
</evidence>
<keyword evidence="4 5" id="KW-0413">Isomerase</keyword>
<feature type="signal peptide" evidence="7">
    <location>
        <begin position="1"/>
        <end position="22"/>
    </location>
</feature>
<keyword evidence="3 5" id="KW-0697">Rotamase</keyword>
<dbReference type="RefSeq" id="WP_161812949.1">
    <property type="nucleotide sequence ID" value="NZ_BLJN01000003.1"/>
</dbReference>
<evidence type="ECO:0000256" key="2">
    <source>
        <dbReference type="ARBA" id="ARBA00006577"/>
    </source>
</evidence>
<dbReference type="PROSITE" id="PS51257">
    <property type="entry name" value="PROKAR_LIPOPROTEIN"/>
    <property type="match status" value="1"/>
</dbReference>
<evidence type="ECO:0000259" key="8">
    <source>
        <dbReference type="PROSITE" id="PS50059"/>
    </source>
</evidence>
<dbReference type="InterPro" id="IPR001179">
    <property type="entry name" value="PPIase_FKBP_dom"/>
</dbReference>
<organism evidence="9 10">
    <name type="scientific">Steroidobacter agaridevorans</name>
    <dbReference type="NCBI Taxonomy" id="2695856"/>
    <lineage>
        <taxon>Bacteria</taxon>
        <taxon>Pseudomonadati</taxon>
        <taxon>Pseudomonadota</taxon>
        <taxon>Gammaproteobacteria</taxon>
        <taxon>Steroidobacterales</taxon>
        <taxon>Steroidobacteraceae</taxon>
        <taxon>Steroidobacter</taxon>
    </lineage>
</organism>
<feature type="domain" description="PPIase FKBP-type" evidence="8">
    <location>
        <begin position="64"/>
        <end position="160"/>
    </location>
</feature>
<dbReference type="PANTHER" id="PTHR43811:SF19">
    <property type="entry name" value="39 KDA FK506-BINDING NUCLEAR PROTEIN"/>
    <property type="match status" value="1"/>
</dbReference>
<comment type="similarity">
    <text evidence="2 6">Belongs to the FKBP-type PPIase family.</text>
</comment>
<evidence type="ECO:0000256" key="6">
    <source>
        <dbReference type="RuleBase" id="RU003915"/>
    </source>
</evidence>